<dbReference type="PANTHER" id="PTHR43236">
    <property type="entry name" value="ANTITOXIN HIGA1"/>
    <property type="match status" value="1"/>
</dbReference>
<protein>
    <submittedName>
        <fullName evidence="3">Transcriptional regulator with XRE-family HTH domain</fullName>
    </submittedName>
</protein>
<dbReference type="InterPro" id="IPR010982">
    <property type="entry name" value="Lambda_DNA-bd_dom_sf"/>
</dbReference>
<sequence length="353" mass="38800">MDMGQRIAARIDALTPAATRKEFAERVGMAPDALSRALSGKRGFASIELVRIADELQADIHELITGEVSPHQVIVNARHNYDHSTSDRSVPTFADDKIVLEEICVAYAQASLPARESASDGHDVEAIRGALGPGFVRPFADRIEERLQIDVIRVNGLGTAYSGTANGRKFIAIPATGSWFRENWDLAHELAHVFGLRSEAEANAFAANLLLPEELLRSIDWSAASQEAIADFLWQTGVSTSALRIRLDALRISYADASHVLAQNTQRALRRARGWSSEFGDEITMRMEAASRRRFPLVLQEAHEIGVEEGRLGPGYLAWMRGVEPEWIIETYAPEVLDPSLDDLAAAFGLSVD</sequence>
<dbReference type="GO" id="GO:0003677">
    <property type="term" value="F:DNA binding"/>
    <property type="evidence" value="ECO:0007669"/>
    <property type="project" value="InterPro"/>
</dbReference>
<comment type="caution">
    <text evidence="3">The sequence shown here is derived from an EMBL/GenBank/DDBJ whole genome shotgun (WGS) entry which is preliminary data.</text>
</comment>
<comment type="similarity">
    <text evidence="1">Belongs to the short-chain fatty acyl-CoA assimilation regulator (ScfR) family.</text>
</comment>
<organism evidence="3 4">
    <name type="scientific">Microbacterium natoriense</name>
    <dbReference type="NCBI Taxonomy" id="284570"/>
    <lineage>
        <taxon>Bacteria</taxon>
        <taxon>Bacillati</taxon>
        <taxon>Actinomycetota</taxon>
        <taxon>Actinomycetes</taxon>
        <taxon>Micrococcales</taxon>
        <taxon>Microbacteriaceae</taxon>
        <taxon>Microbacterium</taxon>
    </lineage>
</organism>
<dbReference type="Proteomes" id="UP001244427">
    <property type="component" value="Unassembled WGS sequence"/>
</dbReference>
<dbReference type="SUPFAM" id="SSF47413">
    <property type="entry name" value="lambda repressor-like DNA-binding domains"/>
    <property type="match status" value="1"/>
</dbReference>
<dbReference type="CDD" id="cd00093">
    <property type="entry name" value="HTH_XRE"/>
    <property type="match status" value="1"/>
</dbReference>
<dbReference type="InterPro" id="IPR052345">
    <property type="entry name" value="Rad_response_metalloprotease"/>
</dbReference>
<dbReference type="InterPro" id="IPR001387">
    <property type="entry name" value="Cro/C1-type_HTH"/>
</dbReference>
<dbReference type="InterPro" id="IPR010359">
    <property type="entry name" value="IrrE_HExxH"/>
</dbReference>
<dbReference type="Pfam" id="PF06114">
    <property type="entry name" value="Peptidase_M78"/>
    <property type="match status" value="1"/>
</dbReference>
<proteinExistence type="inferred from homology"/>
<name>A0AAW8EYN5_9MICO</name>
<evidence type="ECO:0000313" key="3">
    <source>
        <dbReference type="EMBL" id="MDQ0648550.1"/>
    </source>
</evidence>
<dbReference type="PANTHER" id="PTHR43236:SF1">
    <property type="entry name" value="BLL7220 PROTEIN"/>
    <property type="match status" value="1"/>
</dbReference>
<accession>A0AAW8EYN5</accession>
<dbReference type="SMART" id="SM00530">
    <property type="entry name" value="HTH_XRE"/>
    <property type="match status" value="1"/>
</dbReference>
<evidence type="ECO:0000259" key="2">
    <source>
        <dbReference type="PROSITE" id="PS50943"/>
    </source>
</evidence>
<evidence type="ECO:0000256" key="1">
    <source>
        <dbReference type="ARBA" id="ARBA00007227"/>
    </source>
</evidence>
<dbReference type="RefSeq" id="WP_307297339.1">
    <property type="nucleotide sequence ID" value="NZ_JAUSXV010000001.1"/>
</dbReference>
<dbReference type="PROSITE" id="PS50943">
    <property type="entry name" value="HTH_CROC1"/>
    <property type="match status" value="1"/>
</dbReference>
<dbReference type="EMBL" id="JAUSXV010000001">
    <property type="protein sequence ID" value="MDQ0648550.1"/>
    <property type="molecule type" value="Genomic_DNA"/>
</dbReference>
<feature type="domain" description="HTH cro/C1-type" evidence="2">
    <location>
        <begin position="19"/>
        <end position="63"/>
    </location>
</feature>
<dbReference type="AlphaFoldDB" id="A0AAW8EYN5"/>
<reference evidence="3 4" key="1">
    <citation type="submission" date="2023-07" db="EMBL/GenBank/DDBJ databases">
        <title>Comparative genomics of wheat-associated soil bacteria to identify genetic determinants of phenazine resistance.</title>
        <authorList>
            <person name="Mouncey N."/>
        </authorList>
    </citation>
    <scope>NUCLEOTIDE SEQUENCE [LARGE SCALE GENOMIC DNA]</scope>
    <source>
        <strain evidence="3 4">W4I9-1</strain>
    </source>
</reference>
<evidence type="ECO:0000313" key="4">
    <source>
        <dbReference type="Proteomes" id="UP001244427"/>
    </source>
</evidence>
<dbReference type="Gene3D" id="1.10.260.40">
    <property type="entry name" value="lambda repressor-like DNA-binding domains"/>
    <property type="match status" value="1"/>
</dbReference>
<keyword evidence="4" id="KW-1185">Reference proteome</keyword>
<gene>
    <name evidence="3" type="ORF">QFZ53_002746</name>
</gene>